<dbReference type="OrthoDB" id="9805698at2"/>
<keyword evidence="5" id="KW-0819">tRNA processing</keyword>
<dbReference type="Gene3D" id="1.10.3090.10">
    <property type="entry name" value="cca-adding enzyme, domain 2"/>
    <property type="match status" value="1"/>
</dbReference>
<evidence type="ECO:0000256" key="1">
    <source>
        <dbReference type="ARBA" id="ARBA00001946"/>
    </source>
</evidence>
<dbReference type="GO" id="GO:0000049">
    <property type="term" value="F:tRNA binding"/>
    <property type="evidence" value="ECO:0007669"/>
    <property type="project" value="UniProtKB-KW"/>
</dbReference>
<dbReference type="InterPro" id="IPR043519">
    <property type="entry name" value="NT_sf"/>
</dbReference>
<dbReference type="HOGENOM" id="CLU_015961_5_1_0"/>
<keyword evidence="10 11" id="KW-0694">RNA-binding</keyword>
<reference evidence="13 14" key="1">
    <citation type="journal article" date="2015" name="Genome Announc.">
        <title>Genome Sequence of a Sulfate-Reducing Thermophilic Bacterium, Thermodesulfobacterium commune DSM 2178T (Phylum Thermodesulfobacteria).</title>
        <authorList>
            <person name="Bhatnagar S."/>
            <person name="Badger J.H."/>
            <person name="Madupu R."/>
            <person name="Khouri H.M."/>
            <person name="O'Connor E.M."/>
            <person name="Robb F.T."/>
            <person name="Ward N.L."/>
            <person name="Eisen J.A."/>
        </authorList>
    </citation>
    <scope>NUCLEOTIDE SEQUENCE [LARGE SCALE GENOMIC DNA]</scope>
    <source>
        <strain evidence="13 14">DSM 2178</strain>
    </source>
</reference>
<dbReference type="eggNOG" id="COG0617">
    <property type="taxonomic scope" value="Bacteria"/>
</dbReference>
<dbReference type="KEGG" id="tcm:HL41_04160"/>
<evidence type="ECO:0000259" key="12">
    <source>
        <dbReference type="Pfam" id="PF01743"/>
    </source>
</evidence>
<comment type="cofactor">
    <cofactor evidence="1">
        <name>Mg(2+)</name>
        <dbReference type="ChEBI" id="CHEBI:18420"/>
    </cofactor>
</comment>
<keyword evidence="14" id="KW-1185">Reference proteome</keyword>
<dbReference type="GO" id="GO:0016779">
    <property type="term" value="F:nucleotidyltransferase activity"/>
    <property type="evidence" value="ECO:0007669"/>
    <property type="project" value="UniProtKB-KW"/>
</dbReference>
<dbReference type="PANTHER" id="PTHR47788">
    <property type="entry name" value="POLYA POLYMERASE"/>
    <property type="match status" value="1"/>
</dbReference>
<dbReference type="GO" id="GO:0008033">
    <property type="term" value="P:tRNA processing"/>
    <property type="evidence" value="ECO:0007669"/>
    <property type="project" value="UniProtKB-KW"/>
</dbReference>
<dbReference type="GO" id="GO:0046872">
    <property type="term" value="F:metal ion binding"/>
    <property type="evidence" value="ECO:0007669"/>
    <property type="project" value="UniProtKB-KW"/>
</dbReference>
<evidence type="ECO:0000256" key="2">
    <source>
        <dbReference type="ARBA" id="ARBA00007265"/>
    </source>
</evidence>
<dbReference type="RefSeq" id="WP_038060937.1">
    <property type="nucleotide sequence ID" value="NZ_CP008796.1"/>
</dbReference>
<dbReference type="PANTHER" id="PTHR47788:SF1">
    <property type="entry name" value="A-ADDING TRNA NUCLEOTIDYLTRANSFERASE"/>
    <property type="match status" value="1"/>
</dbReference>
<dbReference type="SUPFAM" id="SSF81891">
    <property type="entry name" value="Poly A polymerase C-terminal region-like"/>
    <property type="match status" value="1"/>
</dbReference>
<keyword evidence="3" id="KW-0820">tRNA-binding</keyword>
<dbReference type="STRING" id="289377.HL41_04160"/>
<dbReference type="GO" id="GO:0000166">
    <property type="term" value="F:nucleotide binding"/>
    <property type="evidence" value="ECO:0007669"/>
    <property type="project" value="UniProtKB-KW"/>
</dbReference>
<proteinExistence type="inferred from homology"/>
<feature type="domain" description="Poly A polymerase head" evidence="12">
    <location>
        <begin position="46"/>
        <end position="182"/>
    </location>
</feature>
<evidence type="ECO:0000313" key="14">
    <source>
        <dbReference type="Proteomes" id="UP000028481"/>
    </source>
</evidence>
<dbReference type="Proteomes" id="UP000028481">
    <property type="component" value="Chromosome"/>
</dbReference>
<evidence type="ECO:0000256" key="10">
    <source>
        <dbReference type="ARBA" id="ARBA00022884"/>
    </source>
</evidence>
<evidence type="ECO:0000256" key="8">
    <source>
        <dbReference type="ARBA" id="ARBA00022741"/>
    </source>
</evidence>
<keyword evidence="8" id="KW-0547">Nucleotide-binding</keyword>
<accession>A0A075WUE1</accession>
<keyword evidence="9" id="KW-0460">Magnesium</keyword>
<evidence type="ECO:0000256" key="7">
    <source>
        <dbReference type="ARBA" id="ARBA00022723"/>
    </source>
</evidence>
<evidence type="ECO:0000256" key="9">
    <source>
        <dbReference type="ARBA" id="ARBA00022842"/>
    </source>
</evidence>
<dbReference type="SUPFAM" id="SSF81301">
    <property type="entry name" value="Nucleotidyltransferase"/>
    <property type="match status" value="1"/>
</dbReference>
<evidence type="ECO:0000256" key="5">
    <source>
        <dbReference type="ARBA" id="ARBA00022694"/>
    </source>
</evidence>
<evidence type="ECO:0000256" key="3">
    <source>
        <dbReference type="ARBA" id="ARBA00022555"/>
    </source>
</evidence>
<keyword evidence="6" id="KW-0548">Nucleotidyltransferase</keyword>
<sequence>MTNITQGPKVYPVDFEDFLDFVAKEEETKEFLDRLRKLAKKRGEFLYFAGGVVRDYLLFKKGKLNPQSSKDFDIVLEGNLEKFLQELNEDLNKEILFKSQFLTYKVRFFLDGEPLEVDFITARREVYEEIAQLPKVFPSNFMDDLLRRDFTINALAIGLSAPYEGLLLDLLDGLKDLEASLVKPLHLNSFVEDPTRIFRGIRYKVRLGFDFSEEFYQALEVCYQKEALKKLSSARLANELKLYLFKEGEEILLKLLETTYQLEVFKEAGLEVARENFPLLCEVLKEVKEEFSPKEREKVYFLGMVESLSGLERLGFSEVEITRIESLLNNFRGFYHKINTLSLKEKLEWFDKVRREYLCAFAVIFPELKEEIFRYLKVYSKVRPELNGEDLKKLGFRSGKEIGEILKILRLKRLEGKVKTKEDEIEFLKKFLVKNE</sequence>
<dbReference type="Gene3D" id="3.30.460.10">
    <property type="entry name" value="Beta Polymerase, domain 2"/>
    <property type="match status" value="1"/>
</dbReference>
<organism evidence="13 14">
    <name type="scientific">Thermodesulfobacterium commune DSM 2178</name>
    <dbReference type="NCBI Taxonomy" id="289377"/>
    <lineage>
        <taxon>Bacteria</taxon>
        <taxon>Pseudomonadati</taxon>
        <taxon>Thermodesulfobacteriota</taxon>
        <taxon>Thermodesulfobacteria</taxon>
        <taxon>Thermodesulfobacteriales</taxon>
        <taxon>Thermodesulfobacteriaceae</taxon>
        <taxon>Thermodesulfobacterium</taxon>
    </lineage>
</organism>
<dbReference type="InterPro" id="IPR052390">
    <property type="entry name" value="tRNA_nt/polyA_polymerase"/>
</dbReference>
<dbReference type="EMBL" id="CP008796">
    <property type="protein sequence ID" value="AIH04028.1"/>
    <property type="molecule type" value="Genomic_DNA"/>
</dbReference>
<dbReference type="InterPro" id="IPR002646">
    <property type="entry name" value="PolA_pol_head_dom"/>
</dbReference>
<comment type="similarity">
    <text evidence="2 11">Belongs to the tRNA nucleotidyltransferase/poly(A) polymerase family.</text>
</comment>
<dbReference type="AlphaFoldDB" id="A0A075WUE1"/>
<evidence type="ECO:0000256" key="11">
    <source>
        <dbReference type="RuleBase" id="RU003953"/>
    </source>
</evidence>
<gene>
    <name evidence="13" type="ORF">HL41_04160</name>
</gene>
<evidence type="ECO:0000256" key="4">
    <source>
        <dbReference type="ARBA" id="ARBA00022679"/>
    </source>
</evidence>
<name>A0A075WUE1_9BACT</name>
<dbReference type="CDD" id="cd05398">
    <property type="entry name" value="NT_ClassII-CCAase"/>
    <property type="match status" value="1"/>
</dbReference>
<dbReference type="Pfam" id="PF01743">
    <property type="entry name" value="PolyA_pol"/>
    <property type="match status" value="1"/>
</dbReference>
<dbReference type="PaxDb" id="289377-HL41_04160"/>
<keyword evidence="7" id="KW-0479">Metal-binding</keyword>
<protein>
    <recommendedName>
        <fullName evidence="12">Poly A polymerase head domain-containing protein</fullName>
    </recommendedName>
</protein>
<evidence type="ECO:0000256" key="6">
    <source>
        <dbReference type="ARBA" id="ARBA00022695"/>
    </source>
</evidence>
<keyword evidence="4 11" id="KW-0808">Transferase</keyword>
<evidence type="ECO:0000313" key="13">
    <source>
        <dbReference type="EMBL" id="AIH04028.1"/>
    </source>
</evidence>